<name>A0AAY5ENL8_ELEEL</name>
<dbReference type="PROSITE" id="PS50026">
    <property type="entry name" value="EGF_3"/>
    <property type="match status" value="2"/>
</dbReference>
<feature type="disulfide bond" evidence="7">
    <location>
        <begin position="141"/>
        <end position="151"/>
    </location>
</feature>
<feature type="region of interest" description="Disordered" evidence="8">
    <location>
        <begin position="186"/>
        <end position="207"/>
    </location>
</feature>
<dbReference type="PROSITE" id="PS00010">
    <property type="entry name" value="ASX_HYDROXYL"/>
    <property type="match status" value="1"/>
</dbReference>
<dbReference type="PROSITE" id="PS00022">
    <property type="entry name" value="EGF_1"/>
    <property type="match status" value="1"/>
</dbReference>
<proteinExistence type="predicted"/>
<evidence type="ECO:0000259" key="11">
    <source>
        <dbReference type="PROSITE" id="PS51041"/>
    </source>
</evidence>
<dbReference type="PROSITE" id="PS51041">
    <property type="entry name" value="EMI"/>
    <property type="match status" value="1"/>
</dbReference>
<evidence type="ECO:0000259" key="10">
    <source>
        <dbReference type="PROSITE" id="PS50026"/>
    </source>
</evidence>
<feature type="disulfide bond" evidence="7">
    <location>
        <begin position="125"/>
        <end position="134"/>
    </location>
</feature>
<feature type="domain" description="EMI" evidence="11">
    <location>
        <begin position="27"/>
        <end position="104"/>
    </location>
</feature>
<dbReference type="SMART" id="SM00179">
    <property type="entry name" value="EGF_CA"/>
    <property type="match status" value="1"/>
</dbReference>
<dbReference type="PROSITE" id="PS01186">
    <property type="entry name" value="EGF_2"/>
    <property type="match status" value="2"/>
</dbReference>
<gene>
    <name evidence="12" type="primary">EGFL7</name>
</gene>
<feature type="domain" description="EGF-like" evidence="10">
    <location>
        <begin position="103"/>
        <end position="135"/>
    </location>
</feature>
<feature type="domain" description="EGF-like" evidence="10">
    <location>
        <begin position="137"/>
        <end position="176"/>
    </location>
</feature>
<evidence type="ECO:0000313" key="13">
    <source>
        <dbReference type="Proteomes" id="UP000314983"/>
    </source>
</evidence>
<keyword evidence="13" id="KW-1185">Reference proteome</keyword>
<dbReference type="InterPro" id="IPR000152">
    <property type="entry name" value="EGF-type_Asp/Asn_hydroxyl_site"/>
</dbReference>
<dbReference type="GO" id="GO:0005509">
    <property type="term" value="F:calcium ion binding"/>
    <property type="evidence" value="ECO:0007669"/>
    <property type="project" value="InterPro"/>
</dbReference>
<dbReference type="CDD" id="cd00054">
    <property type="entry name" value="EGF_CA"/>
    <property type="match status" value="1"/>
</dbReference>
<keyword evidence="2 9" id="KW-0732">Signal</keyword>
<dbReference type="InterPro" id="IPR049883">
    <property type="entry name" value="NOTCH1_EGF-like"/>
</dbReference>
<evidence type="ECO:0000256" key="2">
    <source>
        <dbReference type="ARBA" id="ARBA00022729"/>
    </source>
</evidence>
<evidence type="ECO:0000313" key="12">
    <source>
        <dbReference type="Ensembl" id="ENSEEEP00000058505.1"/>
    </source>
</evidence>
<dbReference type="InterPro" id="IPR001881">
    <property type="entry name" value="EGF-like_Ca-bd_dom"/>
</dbReference>
<dbReference type="AlphaFoldDB" id="A0AAY5ENL8"/>
<evidence type="ECO:0000256" key="8">
    <source>
        <dbReference type="SAM" id="MobiDB-lite"/>
    </source>
</evidence>
<keyword evidence="6 7" id="KW-1015">Disulfide bond</keyword>
<evidence type="ECO:0000256" key="3">
    <source>
        <dbReference type="ARBA" id="ARBA00022737"/>
    </source>
</evidence>
<evidence type="ECO:0000256" key="6">
    <source>
        <dbReference type="ARBA" id="ARBA00023157"/>
    </source>
</evidence>
<evidence type="ECO:0000256" key="4">
    <source>
        <dbReference type="ARBA" id="ARBA00022837"/>
    </source>
</evidence>
<dbReference type="Pfam" id="PF07546">
    <property type="entry name" value="EMI"/>
    <property type="match status" value="1"/>
</dbReference>
<dbReference type="GO" id="GO:0009986">
    <property type="term" value="C:cell surface"/>
    <property type="evidence" value="ECO:0007669"/>
    <property type="project" value="TreeGrafter"/>
</dbReference>
<dbReference type="PANTHER" id="PTHR14949:SF56">
    <property type="entry name" value="EGF-LIKE-DOMAIN, MULTIPLE 7"/>
    <property type="match status" value="1"/>
</dbReference>
<reference evidence="12 13" key="1">
    <citation type="submission" date="2020-05" db="EMBL/GenBank/DDBJ databases">
        <title>Electrophorus electricus (electric eel) genome, fEleEle1, primary haplotype.</title>
        <authorList>
            <person name="Myers G."/>
            <person name="Meyer A."/>
            <person name="Fedrigo O."/>
            <person name="Formenti G."/>
            <person name="Rhie A."/>
            <person name="Tracey A."/>
            <person name="Sims Y."/>
            <person name="Jarvis E.D."/>
        </authorList>
    </citation>
    <scope>NUCLEOTIDE SEQUENCE [LARGE SCALE GENOMIC DNA]</scope>
</reference>
<evidence type="ECO:0000256" key="1">
    <source>
        <dbReference type="ARBA" id="ARBA00022536"/>
    </source>
</evidence>
<dbReference type="SMART" id="SM00181">
    <property type="entry name" value="EGF"/>
    <property type="match status" value="2"/>
</dbReference>
<evidence type="ECO:0000256" key="9">
    <source>
        <dbReference type="SAM" id="SignalP"/>
    </source>
</evidence>
<dbReference type="InterPro" id="IPR011489">
    <property type="entry name" value="EMI_domain"/>
</dbReference>
<keyword evidence="4" id="KW-0106">Calcium</keyword>
<keyword evidence="1 7" id="KW-0245">EGF-like domain</keyword>
<dbReference type="GO" id="GO:0005576">
    <property type="term" value="C:extracellular region"/>
    <property type="evidence" value="ECO:0007669"/>
    <property type="project" value="TreeGrafter"/>
</dbReference>
<dbReference type="GO" id="GO:0005102">
    <property type="term" value="F:signaling receptor binding"/>
    <property type="evidence" value="ECO:0007669"/>
    <property type="project" value="TreeGrafter"/>
</dbReference>
<dbReference type="SUPFAM" id="SSF57196">
    <property type="entry name" value="EGF/Laminin"/>
    <property type="match status" value="1"/>
</dbReference>
<dbReference type="GeneTree" id="ENSGT00940000160015"/>
<organism evidence="12 13">
    <name type="scientific">Electrophorus electricus</name>
    <name type="common">Electric eel</name>
    <name type="synonym">Gymnotus electricus</name>
    <dbReference type="NCBI Taxonomy" id="8005"/>
    <lineage>
        <taxon>Eukaryota</taxon>
        <taxon>Metazoa</taxon>
        <taxon>Chordata</taxon>
        <taxon>Craniata</taxon>
        <taxon>Vertebrata</taxon>
        <taxon>Euteleostomi</taxon>
        <taxon>Actinopterygii</taxon>
        <taxon>Neopterygii</taxon>
        <taxon>Teleostei</taxon>
        <taxon>Ostariophysi</taxon>
        <taxon>Gymnotiformes</taxon>
        <taxon>Gymnotoidei</taxon>
        <taxon>Gymnotidae</taxon>
        <taxon>Electrophorus</taxon>
    </lineage>
</organism>
<comment type="caution">
    <text evidence="7">Lacks conserved residue(s) required for the propagation of feature annotation.</text>
</comment>
<feature type="chain" id="PRO_5044196273" description="EGF-like-domain, multiple 7" evidence="9">
    <location>
        <begin position="19"/>
        <end position="345"/>
    </location>
</feature>
<dbReference type="Pfam" id="PF07645">
    <property type="entry name" value="EGF_CA"/>
    <property type="match status" value="1"/>
</dbReference>
<dbReference type="Proteomes" id="UP000314983">
    <property type="component" value="Chromosome 22"/>
</dbReference>
<evidence type="ECO:0008006" key="14">
    <source>
        <dbReference type="Google" id="ProtNLM"/>
    </source>
</evidence>
<feature type="compositionally biased region" description="Polar residues" evidence="8">
    <location>
        <begin position="187"/>
        <end position="203"/>
    </location>
</feature>
<feature type="signal peptide" evidence="9">
    <location>
        <begin position="1"/>
        <end position="18"/>
    </location>
</feature>
<reference evidence="12" key="3">
    <citation type="submission" date="2025-09" db="UniProtKB">
        <authorList>
            <consortium name="Ensembl"/>
        </authorList>
    </citation>
    <scope>IDENTIFICATION</scope>
</reference>
<evidence type="ECO:0000256" key="5">
    <source>
        <dbReference type="ARBA" id="ARBA00023054"/>
    </source>
</evidence>
<accession>A0AAY5ENL8</accession>
<dbReference type="InterPro" id="IPR000742">
    <property type="entry name" value="EGF"/>
</dbReference>
<evidence type="ECO:0000256" key="7">
    <source>
        <dbReference type="PROSITE-ProRule" id="PRU00076"/>
    </source>
</evidence>
<protein>
    <recommendedName>
        <fullName evidence="14">EGF-like-domain, multiple 7</fullName>
    </recommendedName>
</protein>
<dbReference type="FunFam" id="2.10.25.10:FF:000010">
    <property type="entry name" value="Pro-epidermal growth factor"/>
    <property type="match status" value="1"/>
</dbReference>
<dbReference type="Ensembl" id="ENSEEET00000062986.1">
    <property type="protein sequence ID" value="ENSEEEP00000058505.1"/>
    <property type="gene ID" value="ENSEEEG00000005506.2"/>
</dbReference>
<dbReference type="InterPro" id="IPR050969">
    <property type="entry name" value="Dev_Signal_Modulators"/>
</dbReference>
<reference evidence="12" key="2">
    <citation type="submission" date="2025-08" db="UniProtKB">
        <authorList>
            <consortium name="Ensembl"/>
        </authorList>
    </citation>
    <scope>IDENTIFICATION</scope>
</reference>
<dbReference type="Gene3D" id="2.10.25.10">
    <property type="entry name" value="Laminin"/>
    <property type="match status" value="2"/>
</dbReference>
<keyword evidence="5" id="KW-0175">Coiled coil</keyword>
<dbReference type="PROSITE" id="PS01187">
    <property type="entry name" value="EGF_CA"/>
    <property type="match status" value="1"/>
</dbReference>
<keyword evidence="3" id="KW-0677">Repeat</keyword>
<sequence length="345" mass="38514">MYFEVLLSSFLFSLPASCTPQFYSHHGRRVCTGSTGSSRVISTTESFIQPVHKPYITMCLDQRLCSTYKTVYKVSYRQVSRPSSHFYPECCPGWQRLHSHHCNRAICSQECVNEGSCVRPNTCACTIGWTGRYCQIDVDECKGSHSCAQRCVNSAGSYRCECADGFRLAEDGRSCLSLLPLPPLSPTATSQPQANNRPSNSSDAGGAAGLVENVTEEVQFLKNRVELLEQKLEMVLAPFSTRFPLEEGMANRNGFLFDRTNFLSDQTNFLSHSLRQLDRIDSLSEQVGFLEERLGTCKCTPTSARSCVCIGESLSDRRSNPLGSRFLSGKLDHRLTSRLDPHRVE</sequence>
<dbReference type="InterPro" id="IPR018097">
    <property type="entry name" value="EGF_Ca-bd_CS"/>
</dbReference>
<dbReference type="PANTHER" id="PTHR14949">
    <property type="entry name" value="EGF-LIKE-DOMAIN, MULTIPLE 7, 8"/>
    <property type="match status" value="1"/>
</dbReference>
<feature type="disulfide bond" evidence="7">
    <location>
        <begin position="107"/>
        <end position="117"/>
    </location>
</feature>